<keyword evidence="4 9" id="KW-0479">Metal-binding</keyword>
<keyword evidence="6" id="KW-0677">Repeat</keyword>
<dbReference type="RefSeq" id="WP_167227969.1">
    <property type="nucleotide sequence ID" value="NZ_JAAQPH010000017.1"/>
</dbReference>
<feature type="domain" description="Cytochrome c" evidence="11">
    <location>
        <begin position="187"/>
        <end position="297"/>
    </location>
</feature>
<evidence type="ECO:0000313" key="13">
    <source>
        <dbReference type="Proteomes" id="UP000761264"/>
    </source>
</evidence>
<dbReference type="GO" id="GO:0005886">
    <property type="term" value="C:plasma membrane"/>
    <property type="evidence" value="ECO:0007669"/>
    <property type="project" value="UniProtKB-SubCell"/>
</dbReference>
<dbReference type="InterPro" id="IPR051459">
    <property type="entry name" value="Cytochrome_c-type_DH"/>
</dbReference>
<keyword evidence="7 9" id="KW-0408">Iron</keyword>
<comment type="caution">
    <text evidence="12">The sequence shown here is derived from an EMBL/GenBank/DDBJ whole genome shotgun (WGS) entry which is preliminary data.</text>
</comment>
<keyword evidence="13" id="KW-1185">Reference proteome</keyword>
<dbReference type="PIRSF" id="PIRSF000018">
    <property type="entry name" value="Mb_ADH_cyt_c"/>
    <property type="match status" value="1"/>
</dbReference>
<evidence type="ECO:0000256" key="4">
    <source>
        <dbReference type="ARBA" id="ARBA00022723"/>
    </source>
</evidence>
<dbReference type="GO" id="GO:0016614">
    <property type="term" value="F:oxidoreductase activity, acting on CH-OH group of donors"/>
    <property type="evidence" value="ECO:0007669"/>
    <property type="project" value="InterPro"/>
</dbReference>
<protein>
    <submittedName>
        <fullName evidence="12">C-type cytochrome</fullName>
    </submittedName>
</protein>
<reference evidence="12" key="1">
    <citation type="submission" date="2020-03" db="EMBL/GenBank/DDBJ databases">
        <title>Genome of Pelagibius litoralis DSM 21314T.</title>
        <authorList>
            <person name="Wang G."/>
        </authorList>
    </citation>
    <scope>NUCLEOTIDE SEQUENCE</scope>
    <source>
        <strain evidence="12">DSM 21314</strain>
    </source>
</reference>
<evidence type="ECO:0000256" key="10">
    <source>
        <dbReference type="SAM" id="SignalP"/>
    </source>
</evidence>
<evidence type="ECO:0000256" key="2">
    <source>
        <dbReference type="ARBA" id="ARBA00022475"/>
    </source>
</evidence>
<comment type="subcellular location">
    <subcellularLocation>
        <location evidence="1">Cell membrane</location>
    </subcellularLocation>
</comment>
<evidence type="ECO:0000256" key="5">
    <source>
        <dbReference type="ARBA" id="ARBA00022729"/>
    </source>
</evidence>
<keyword evidence="2" id="KW-1003">Cell membrane</keyword>
<dbReference type="InterPro" id="IPR009056">
    <property type="entry name" value="Cyt_c-like_dom"/>
</dbReference>
<dbReference type="Pfam" id="PF00034">
    <property type="entry name" value="Cytochrom_C"/>
    <property type="match status" value="1"/>
</dbReference>
<keyword evidence="3 9" id="KW-0349">Heme</keyword>
<dbReference type="AlphaFoldDB" id="A0A967F0H5"/>
<evidence type="ECO:0000256" key="7">
    <source>
        <dbReference type="ARBA" id="ARBA00023004"/>
    </source>
</evidence>
<keyword evidence="8" id="KW-0472">Membrane</keyword>
<evidence type="ECO:0000313" key="12">
    <source>
        <dbReference type="EMBL" id="NIA70893.1"/>
    </source>
</evidence>
<accession>A0A967F0H5</accession>
<dbReference type="Proteomes" id="UP000761264">
    <property type="component" value="Unassembled WGS sequence"/>
</dbReference>
<evidence type="ECO:0000259" key="11">
    <source>
        <dbReference type="PROSITE" id="PS51007"/>
    </source>
</evidence>
<dbReference type="InterPro" id="IPR036909">
    <property type="entry name" value="Cyt_c-like_dom_sf"/>
</dbReference>
<dbReference type="PANTHER" id="PTHR35008:SF8">
    <property type="entry name" value="ALCOHOL DEHYDROGENASE CYTOCHROME C SUBUNIT"/>
    <property type="match status" value="1"/>
</dbReference>
<dbReference type="EMBL" id="JAAQPH010000017">
    <property type="protein sequence ID" value="NIA70893.1"/>
    <property type="molecule type" value="Genomic_DNA"/>
</dbReference>
<dbReference type="PANTHER" id="PTHR35008">
    <property type="entry name" value="BLL4482 PROTEIN-RELATED"/>
    <property type="match status" value="1"/>
</dbReference>
<gene>
    <name evidence="12" type="ORF">HBA54_20030</name>
</gene>
<evidence type="ECO:0000256" key="1">
    <source>
        <dbReference type="ARBA" id="ARBA00004236"/>
    </source>
</evidence>
<keyword evidence="5 10" id="KW-0732">Signal</keyword>
<dbReference type="InterPro" id="IPR014353">
    <property type="entry name" value="Membr-bd_ADH_cyt_c"/>
</dbReference>
<evidence type="ECO:0000256" key="9">
    <source>
        <dbReference type="PROSITE-ProRule" id="PRU00433"/>
    </source>
</evidence>
<dbReference type="SUPFAM" id="SSF46626">
    <property type="entry name" value="Cytochrome c"/>
    <property type="match status" value="2"/>
</dbReference>
<feature type="chain" id="PRO_5037730942" evidence="10">
    <location>
        <begin position="28"/>
        <end position="302"/>
    </location>
</feature>
<evidence type="ECO:0000256" key="3">
    <source>
        <dbReference type="ARBA" id="ARBA00022617"/>
    </source>
</evidence>
<dbReference type="PROSITE" id="PS51007">
    <property type="entry name" value="CYTC"/>
    <property type="match status" value="2"/>
</dbReference>
<sequence length="302" mass="31937">MSGPKLNSLFAGIAVLAVAVVGVPAAAQDSQTAAQTTLSEAAERGAYVFRAAGCYGCHTDEKGGGEPLAGGRALVTPFGTFYSPNITPHPEQGIGAWSDEEFRSALRHGVSPGGDPYYPAFPYTSYTGMTDADIADLQAYLFAQTPVETVNKPHDLGFPYNLRFTVGIWKTLYFEAGAFEPEEAQAAEWNRGAYLVRHLSHCGECHSPRDFLGAVDPERELAGNPQGPDGGKVPDLTPAAGGLAGWSESDIVWAIRDGLTPEGDYLSDSMGEVIEHGTSHLTADDLTAIAIYLKSLPPSDGS</sequence>
<organism evidence="12 13">
    <name type="scientific">Pelagibius litoralis</name>
    <dbReference type="NCBI Taxonomy" id="374515"/>
    <lineage>
        <taxon>Bacteria</taxon>
        <taxon>Pseudomonadati</taxon>
        <taxon>Pseudomonadota</taxon>
        <taxon>Alphaproteobacteria</taxon>
        <taxon>Rhodospirillales</taxon>
        <taxon>Rhodovibrionaceae</taxon>
        <taxon>Pelagibius</taxon>
    </lineage>
</organism>
<name>A0A967F0H5_9PROT</name>
<proteinExistence type="predicted"/>
<dbReference type="Gene3D" id="1.10.760.10">
    <property type="entry name" value="Cytochrome c-like domain"/>
    <property type="match status" value="2"/>
</dbReference>
<dbReference type="GO" id="GO:0020037">
    <property type="term" value="F:heme binding"/>
    <property type="evidence" value="ECO:0007669"/>
    <property type="project" value="InterPro"/>
</dbReference>
<evidence type="ECO:0000256" key="6">
    <source>
        <dbReference type="ARBA" id="ARBA00022737"/>
    </source>
</evidence>
<dbReference type="GO" id="GO:0009055">
    <property type="term" value="F:electron transfer activity"/>
    <property type="evidence" value="ECO:0007669"/>
    <property type="project" value="InterPro"/>
</dbReference>
<feature type="signal peptide" evidence="10">
    <location>
        <begin position="1"/>
        <end position="27"/>
    </location>
</feature>
<feature type="domain" description="Cytochrome c" evidence="11">
    <location>
        <begin position="40"/>
        <end position="145"/>
    </location>
</feature>
<evidence type="ECO:0000256" key="8">
    <source>
        <dbReference type="ARBA" id="ARBA00023136"/>
    </source>
</evidence>
<dbReference type="GO" id="GO:0005506">
    <property type="term" value="F:iron ion binding"/>
    <property type="evidence" value="ECO:0007669"/>
    <property type="project" value="InterPro"/>
</dbReference>